<dbReference type="PANTHER" id="PTHR43493:SF5">
    <property type="entry name" value="DNA GYRASE SUBUNIT A, CHLOROPLASTIC_MITOCHONDRIAL"/>
    <property type="match status" value="1"/>
</dbReference>
<keyword evidence="8" id="KW-0963">Cytoplasm</keyword>
<comment type="catalytic activity">
    <reaction evidence="1 8 9">
        <text>ATP-dependent breakage, passage and rejoining of double-stranded DNA.</text>
        <dbReference type="EC" id="5.6.2.2"/>
    </reaction>
</comment>
<evidence type="ECO:0000256" key="2">
    <source>
        <dbReference type="ARBA" id="ARBA00008263"/>
    </source>
</evidence>
<dbReference type="GO" id="GO:0006265">
    <property type="term" value="P:DNA topological change"/>
    <property type="evidence" value="ECO:0007669"/>
    <property type="project" value="UniProtKB-UniRule"/>
</dbReference>
<dbReference type="Gene3D" id="3.90.199.10">
    <property type="entry name" value="Topoisomerase II, domain 5"/>
    <property type="match status" value="1"/>
</dbReference>
<evidence type="ECO:0000256" key="9">
    <source>
        <dbReference type="PROSITE-ProRule" id="PRU01384"/>
    </source>
</evidence>
<dbReference type="AlphaFoldDB" id="A0A1B1C6Y9"/>
<evidence type="ECO:0000256" key="8">
    <source>
        <dbReference type="HAMAP-Rule" id="MF_01897"/>
    </source>
</evidence>
<dbReference type="Pfam" id="PF00521">
    <property type="entry name" value="DNA_topoisoIV"/>
    <property type="match status" value="1"/>
</dbReference>
<dbReference type="GO" id="GO:0005694">
    <property type="term" value="C:chromosome"/>
    <property type="evidence" value="ECO:0007669"/>
    <property type="project" value="InterPro"/>
</dbReference>
<dbReference type="FunFam" id="1.10.268.10:FF:000001">
    <property type="entry name" value="DNA gyrase subunit A"/>
    <property type="match status" value="1"/>
</dbReference>
<dbReference type="NCBIfam" id="NF004044">
    <property type="entry name" value="PRK05561.1"/>
    <property type="match status" value="1"/>
</dbReference>
<comment type="subcellular location">
    <subcellularLocation>
        <location evidence="8">Cytoplasm</location>
    </subcellularLocation>
</comment>
<protein>
    <recommendedName>
        <fullName evidence="8">DNA gyrase subunit A</fullName>
        <ecNumber evidence="8">5.6.2.2</ecNumber>
    </recommendedName>
</protein>
<dbReference type="InterPro" id="IPR035516">
    <property type="entry name" value="Gyrase/topoIV_suA_C"/>
</dbReference>
<keyword evidence="7 8" id="KW-0413">Isomerase</keyword>
<dbReference type="InterPro" id="IPR013760">
    <property type="entry name" value="Topo_IIA-like_dom_sf"/>
</dbReference>
<evidence type="ECO:0000259" key="11">
    <source>
        <dbReference type="PROSITE" id="PS52040"/>
    </source>
</evidence>
<comment type="subunit">
    <text evidence="8">Heterotetramer, composed of two GyrA and two GyrB chains. In the heterotetramer, GyrA contains the active site tyrosine that forms a transient covalent intermediate with DNA, while GyrB binds cofactors and catalyzes ATP hydrolysis.</text>
</comment>
<dbReference type="NCBIfam" id="TIGR01063">
    <property type="entry name" value="gyrA"/>
    <property type="match status" value="1"/>
</dbReference>
<feature type="region of interest" description="Disordered" evidence="10">
    <location>
        <begin position="894"/>
        <end position="938"/>
    </location>
</feature>
<dbReference type="Gene3D" id="2.120.10.90">
    <property type="entry name" value="DNA gyrase/topoisomerase IV, subunit A, C-terminal"/>
    <property type="match status" value="1"/>
</dbReference>
<dbReference type="Pfam" id="PF03989">
    <property type="entry name" value="DNA_gyraseA_C"/>
    <property type="match status" value="6"/>
</dbReference>
<sequence length="938" mass="103723">MTEQTPPGGGKLPPGIEPISIMEEMQRSYLDYAMSVIVSRALPDVRDGLKPVHRRILYGMSELGIDWNKKYVKCARVTGDVMGKFHPHGNSAIYDALARMAQPWSLRLPLIDGQGNFGSVDGDPPAAERYTECRLEKAAHSLLDDLDKETVDFRDNYDGTLSEPVVVPAKFPNLLVNGAGGIAVGMATNIPPHNLSEVIDGCIALIDDPAIELPELIQIIPGPDFPTGAKILGRAGIRSAYETGRGSVIMRGVAAIEPMRGDREQIIITEIPYQVNKATMIEKMAELVRDKRIEGISDLRDESDRQGYRVVVELKRDANAEVILNQLYRYTPLQTSFGCNMVALNGGKPEQLTLLDMLRAFVSFREEVVSRRTKFLLRKARDRAHVLVGLAIAVANIDEVIRVIRQAPDPQSAREELMTRRWPAEDVESLIRLIDDPRHRINDDLTYNLSEEQARAILELRLARLTALGRDEIGDELNKIGEEIKDYLDILSSRVRIQTIVKDELIAVRDEFGTPRRTEIVDGGLEMDDEDLIAREDMVVTVSHLGYIKRVPLTTYRAQRRGGKGRSGMTTRDEDFVSRLFVVNTHTPVLFFSSRGIVYKEKVWRLPIGTPTSRGKALINMLPLAPGERITTILPLPEDETSWDNLDVMFSTTRGTVRRNKLSDFVQVNRNGKIAMKLEEEGDEILSVETCTEDDDVLLTTALGQCIRFSVDDVRVFAGRNSIGVRGITLAGGDRIISMTIVRHVNAEPWERAAYLKRAANDRRLTTGEAEEIALVGEEVTEEGQLSDERYEELKQLEQFVLTVSEKGFGKRSSSYDFRISGRGGKGIRATDTSKTGEIGELVAAFPVDDGDQIMLVSDGGQLIRVPVGGIRIASRATKGVTIFSTAKDEKVVSVERISEPEEDEEAVEVAEGAPATDEGGGDEAPGADGDPAGPAEE</sequence>
<feature type="compositionally biased region" description="Low complexity" evidence="10">
    <location>
        <begin position="925"/>
        <end position="938"/>
    </location>
</feature>
<dbReference type="InterPro" id="IPR005743">
    <property type="entry name" value="GyrA"/>
</dbReference>
<dbReference type="Gene3D" id="1.10.268.10">
    <property type="entry name" value="Topoisomerase, domain 3"/>
    <property type="match status" value="1"/>
</dbReference>
<evidence type="ECO:0000256" key="1">
    <source>
        <dbReference type="ARBA" id="ARBA00000185"/>
    </source>
</evidence>
<name>A0A1B1C6Y9_RHILE</name>
<keyword evidence="6 8" id="KW-0238">DNA-binding</keyword>
<dbReference type="GO" id="GO:0009330">
    <property type="term" value="C:DNA topoisomerase type II (double strand cut, ATP-hydrolyzing) complex"/>
    <property type="evidence" value="ECO:0007669"/>
    <property type="project" value="TreeGrafter"/>
</dbReference>
<dbReference type="PROSITE" id="PS52040">
    <property type="entry name" value="TOPO_IIA"/>
    <property type="match status" value="1"/>
</dbReference>
<dbReference type="OrthoDB" id="9806486at2"/>
<feature type="active site" description="O-(5'-phospho-DNA)-tyrosine intermediate" evidence="8 9">
    <location>
        <position position="130"/>
    </location>
</feature>
<dbReference type="InterPro" id="IPR050220">
    <property type="entry name" value="Type_II_DNA_Topoisomerases"/>
</dbReference>
<dbReference type="SMART" id="SM00434">
    <property type="entry name" value="TOP4c"/>
    <property type="match status" value="1"/>
</dbReference>
<evidence type="ECO:0000313" key="12">
    <source>
        <dbReference type="EMBL" id="ANP85542.1"/>
    </source>
</evidence>
<keyword evidence="5 8" id="KW-0799">Topoisomerase</keyword>
<comment type="miscellaneous">
    <text evidence="8">Few gyrases are as efficient as E.coli at forming negative supercoils. Not all organisms have 2 type II topoisomerases; in organisms with a single type II topoisomerase this enzyme also has to decatenate newly replicated chromosomes.</text>
</comment>
<evidence type="ECO:0000256" key="3">
    <source>
        <dbReference type="ARBA" id="ARBA00022741"/>
    </source>
</evidence>
<dbReference type="GO" id="GO:0003677">
    <property type="term" value="F:DNA binding"/>
    <property type="evidence" value="ECO:0007669"/>
    <property type="project" value="UniProtKB-UniRule"/>
</dbReference>
<dbReference type="CDD" id="cd00187">
    <property type="entry name" value="TOP4c"/>
    <property type="match status" value="1"/>
</dbReference>
<evidence type="ECO:0000256" key="6">
    <source>
        <dbReference type="ARBA" id="ARBA00023125"/>
    </source>
</evidence>
<dbReference type="InterPro" id="IPR002205">
    <property type="entry name" value="Topo_IIA_dom_A"/>
</dbReference>
<evidence type="ECO:0000256" key="4">
    <source>
        <dbReference type="ARBA" id="ARBA00022840"/>
    </source>
</evidence>
<evidence type="ECO:0000256" key="7">
    <source>
        <dbReference type="ARBA" id="ARBA00023235"/>
    </source>
</evidence>
<proteinExistence type="inferred from homology"/>
<dbReference type="Proteomes" id="UP000092691">
    <property type="component" value="Chromosome"/>
</dbReference>
<evidence type="ECO:0000256" key="5">
    <source>
        <dbReference type="ARBA" id="ARBA00023029"/>
    </source>
</evidence>
<dbReference type="HAMAP" id="MF_01897">
    <property type="entry name" value="GyrA"/>
    <property type="match status" value="1"/>
</dbReference>
<dbReference type="Gene3D" id="3.30.1360.40">
    <property type="match status" value="1"/>
</dbReference>
<dbReference type="FunFam" id="3.90.199.10:FF:000001">
    <property type="entry name" value="DNA gyrase subunit A"/>
    <property type="match status" value="1"/>
</dbReference>
<dbReference type="InterPro" id="IPR006691">
    <property type="entry name" value="GyrA/parC_rep"/>
</dbReference>
<dbReference type="EMBL" id="CP016286">
    <property type="protein sequence ID" value="ANP85542.1"/>
    <property type="molecule type" value="Genomic_DNA"/>
</dbReference>
<dbReference type="EC" id="5.6.2.2" evidence="8"/>
<dbReference type="RefSeq" id="WP_065279926.1">
    <property type="nucleotide sequence ID" value="NZ_CP016286.1"/>
</dbReference>
<organism evidence="12 13">
    <name type="scientific">Rhizobium leguminosarum</name>
    <dbReference type="NCBI Taxonomy" id="384"/>
    <lineage>
        <taxon>Bacteria</taxon>
        <taxon>Pseudomonadati</taxon>
        <taxon>Pseudomonadota</taxon>
        <taxon>Alphaproteobacteria</taxon>
        <taxon>Hyphomicrobiales</taxon>
        <taxon>Rhizobiaceae</taxon>
        <taxon>Rhizobium/Agrobacterium group</taxon>
        <taxon>Rhizobium</taxon>
    </lineage>
</organism>
<evidence type="ECO:0000256" key="10">
    <source>
        <dbReference type="SAM" id="MobiDB-lite"/>
    </source>
</evidence>
<dbReference type="GO" id="GO:0005737">
    <property type="term" value="C:cytoplasm"/>
    <property type="evidence" value="ECO:0007669"/>
    <property type="project" value="UniProtKB-SubCell"/>
</dbReference>
<keyword evidence="4 8" id="KW-0067">ATP-binding</keyword>
<dbReference type="GO" id="GO:0005524">
    <property type="term" value="F:ATP binding"/>
    <property type="evidence" value="ECO:0007669"/>
    <property type="project" value="UniProtKB-UniRule"/>
</dbReference>
<dbReference type="NCBIfam" id="NF004043">
    <property type="entry name" value="PRK05560.1"/>
    <property type="match status" value="1"/>
</dbReference>
<dbReference type="GO" id="GO:0006261">
    <property type="term" value="P:DNA-templated DNA replication"/>
    <property type="evidence" value="ECO:0007669"/>
    <property type="project" value="UniProtKB-UniRule"/>
</dbReference>
<evidence type="ECO:0000313" key="13">
    <source>
        <dbReference type="Proteomes" id="UP000092691"/>
    </source>
</evidence>
<dbReference type="SUPFAM" id="SSF101904">
    <property type="entry name" value="GyrA/ParC C-terminal domain-like"/>
    <property type="match status" value="1"/>
</dbReference>
<dbReference type="GO" id="GO:0034335">
    <property type="term" value="F:DNA negative supercoiling activity"/>
    <property type="evidence" value="ECO:0007669"/>
    <property type="project" value="UniProtKB-ARBA"/>
</dbReference>
<reference evidence="12 13" key="1">
    <citation type="submission" date="2016-06" db="EMBL/GenBank/DDBJ databases">
        <title>Microsymbionts genomes from the relict species Vavilovia formosa.</title>
        <authorList>
            <person name="Chirak E."/>
            <person name="Kimeklis A."/>
            <person name="Andronov E."/>
        </authorList>
    </citation>
    <scope>NUCLEOTIDE SEQUENCE [LARGE SCALE GENOMIC DNA]</scope>
    <source>
        <strain evidence="12 13">Vaf10</strain>
    </source>
</reference>
<comment type="similarity">
    <text evidence="2 8">Belongs to the type II topoisomerase GyrA/ParC subunit family.</text>
</comment>
<gene>
    <name evidence="8" type="primary">gyrA</name>
    <name evidence="12" type="ORF">BA011_07215</name>
</gene>
<dbReference type="InterPro" id="IPR013757">
    <property type="entry name" value="Topo_IIA_A_a_sf"/>
</dbReference>
<dbReference type="SUPFAM" id="SSF56719">
    <property type="entry name" value="Type II DNA topoisomerase"/>
    <property type="match status" value="1"/>
</dbReference>
<dbReference type="FunFam" id="3.30.1360.40:FF:000002">
    <property type="entry name" value="DNA gyrase subunit A"/>
    <property type="match status" value="1"/>
</dbReference>
<dbReference type="InterPro" id="IPR013758">
    <property type="entry name" value="Topo_IIA_A/C_ab"/>
</dbReference>
<keyword evidence="3 8" id="KW-0547">Nucleotide-binding</keyword>
<comment type="function">
    <text evidence="8">A type II topoisomerase that negatively supercoils closed circular double-stranded (ds) DNA in an ATP-dependent manner to modulate DNA topology and maintain chromosomes in an underwound state. Negative supercoiling favors strand separation, and DNA replication, transcription, recombination and repair, all of which involve strand separation. Also able to catalyze the interconversion of other topological isomers of dsDNA rings, including catenanes and knotted rings. Type II topoisomerases break and join 2 DNA strands simultaneously in an ATP-dependent manner.</text>
</comment>
<feature type="domain" description="Topo IIA-type catalytic" evidence="11">
    <location>
        <begin position="42"/>
        <end position="538"/>
    </location>
</feature>
<dbReference type="PANTHER" id="PTHR43493">
    <property type="entry name" value="DNA GYRASE/TOPOISOMERASE SUBUNIT A"/>
    <property type="match status" value="1"/>
</dbReference>
<feature type="short sequence motif" description="GyrA-box" evidence="8">
    <location>
        <begin position="559"/>
        <end position="565"/>
    </location>
</feature>
<accession>A0A1B1C6Y9</accession>